<accession>A0A4Y7TJ93</accession>
<keyword evidence="3" id="KW-1185">Reference proteome</keyword>
<dbReference type="EMBL" id="QPFP01000012">
    <property type="protein sequence ID" value="TEB33622.1"/>
    <property type="molecule type" value="Genomic_DNA"/>
</dbReference>
<protein>
    <submittedName>
        <fullName evidence="2">Uncharacterized protein</fullName>
    </submittedName>
</protein>
<sequence length="113" mass="12149">MSMNTAPTPTLSCPCVSCNTTYLGTFSCLTRRVCNLSALARRTTAATFLRSSDRTQAPVPSNLRDASYEVQVPTYTSCPSQVGLTSDMHISPVYERDPSLRSKSNSSPFAGGC</sequence>
<evidence type="ECO:0000256" key="1">
    <source>
        <dbReference type="SAM" id="MobiDB-lite"/>
    </source>
</evidence>
<reference evidence="2 3" key="1">
    <citation type="journal article" date="2019" name="Nat. Ecol. Evol.">
        <title>Megaphylogeny resolves global patterns of mushroom evolution.</title>
        <authorList>
            <person name="Varga T."/>
            <person name="Krizsan K."/>
            <person name="Foldi C."/>
            <person name="Dima B."/>
            <person name="Sanchez-Garcia M."/>
            <person name="Sanchez-Ramirez S."/>
            <person name="Szollosi G.J."/>
            <person name="Szarkandi J.G."/>
            <person name="Papp V."/>
            <person name="Albert L."/>
            <person name="Andreopoulos W."/>
            <person name="Angelini C."/>
            <person name="Antonin V."/>
            <person name="Barry K.W."/>
            <person name="Bougher N.L."/>
            <person name="Buchanan P."/>
            <person name="Buyck B."/>
            <person name="Bense V."/>
            <person name="Catcheside P."/>
            <person name="Chovatia M."/>
            <person name="Cooper J."/>
            <person name="Damon W."/>
            <person name="Desjardin D."/>
            <person name="Finy P."/>
            <person name="Geml J."/>
            <person name="Haridas S."/>
            <person name="Hughes K."/>
            <person name="Justo A."/>
            <person name="Karasinski D."/>
            <person name="Kautmanova I."/>
            <person name="Kiss B."/>
            <person name="Kocsube S."/>
            <person name="Kotiranta H."/>
            <person name="LaButti K.M."/>
            <person name="Lechner B.E."/>
            <person name="Liimatainen K."/>
            <person name="Lipzen A."/>
            <person name="Lukacs Z."/>
            <person name="Mihaltcheva S."/>
            <person name="Morgado L.N."/>
            <person name="Niskanen T."/>
            <person name="Noordeloos M.E."/>
            <person name="Ohm R.A."/>
            <person name="Ortiz-Santana B."/>
            <person name="Ovrebo C."/>
            <person name="Racz N."/>
            <person name="Riley R."/>
            <person name="Savchenko A."/>
            <person name="Shiryaev A."/>
            <person name="Soop K."/>
            <person name="Spirin V."/>
            <person name="Szebenyi C."/>
            <person name="Tomsovsky M."/>
            <person name="Tulloss R.E."/>
            <person name="Uehling J."/>
            <person name="Grigoriev I.V."/>
            <person name="Vagvolgyi C."/>
            <person name="Papp T."/>
            <person name="Martin F.M."/>
            <person name="Miettinen O."/>
            <person name="Hibbett D.S."/>
            <person name="Nagy L.G."/>
        </authorList>
    </citation>
    <scope>NUCLEOTIDE SEQUENCE [LARGE SCALE GENOMIC DNA]</scope>
    <source>
        <strain evidence="2 3">FP101781</strain>
    </source>
</reference>
<evidence type="ECO:0000313" key="3">
    <source>
        <dbReference type="Proteomes" id="UP000298030"/>
    </source>
</evidence>
<feature type="region of interest" description="Disordered" evidence="1">
    <location>
        <begin position="94"/>
        <end position="113"/>
    </location>
</feature>
<name>A0A4Y7TJ93_COPMI</name>
<feature type="compositionally biased region" description="Polar residues" evidence="1">
    <location>
        <begin position="101"/>
        <end position="113"/>
    </location>
</feature>
<proteinExistence type="predicted"/>
<organism evidence="2 3">
    <name type="scientific">Coprinellus micaceus</name>
    <name type="common">Glistening ink-cap mushroom</name>
    <name type="synonym">Coprinus micaceus</name>
    <dbReference type="NCBI Taxonomy" id="71717"/>
    <lineage>
        <taxon>Eukaryota</taxon>
        <taxon>Fungi</taxon>
        <taxon>Dikarya</taxon>
        <taxon>Basidiomycota</taxon>
        <taxon>Agaricomycotina</taxon>
        <taxon>Agaricomycetes</taxon>
        <taxon>Agaricomycetidae</taxon>
        <taxon>Agaricales</taxon>
        <taxon>Agaricineae</taxon>
        <taxon>Psathyrellaceae</taxon>
        <taxon>Coprinellus</taxon>
    </lineage>
</organism>
<dbReference type="AlphaFoldDB" id="A0A4Y7TJ93"/>
<dbReference type="Proteomes" id="UP000298030">
    <property type="component" value="Unassembled WGS sequence"/>
</dbReference>
<gene>
    <name evidence="2" type="ORF">FA13DRAFT_163159</name>
</gene>
<comment type="caution">
    <text evidence="2">The sequence shown here is derived from an EMBL/GenBank/DDBJ whole genome shotgun (WGS) entry which is preliminary data.</text>
</comment>
<evidence type="ECO:0000313" key="2">
    <source>
        <dbReference type="EMBL" id="TEB33622.1"/>
    </source>
</evidence>